<evidence type="ECO:0000313" key="3">
    <source>
        <dbReference type="Proteomes" id="UP000726136"/>
    </source>
</evidence>
<protein>
    <submittedName>
        <fullName evidence="2">ParA family protein</fullName>
    </submittedName>
</protein>
<dbReference type="InterPro" id="IPR027417">
    <property type="entry name" value="P-loop_NTPase"/>
</dbReference>
<dbReference type="PANTHER" id="PTHR13696">
    <property type="entry name" value="P-LOOP CONTAINING NUCLEOSIDE TRIPHOSPHATE HYDROLASE"/>
    <property type="match status" value="1"/>
</dbReference>
<accession>A0ABR9Z3I4</accession>
<dbReference type="SUPFAM" id="SSF52540">
    <property type="entry name" value="P-loop containing nucleoside triphosphate hydrolases"/>
    <property type="match status" value="1"/>
</dbReference>
<dbReference type="EMBL" id="RDPI01000006">
    <property type="protein sequence ID" value="MBF4372792.1"/>
    <property type="molecule type" value="Genomic_DNA"/>
</dbReference>
<dbReference type="InterPro" id="IPR025669">
    <property type="entry name" value="AAA_dom"/>
</dbReference>
<comment type="caution">
    <text evidence="2">The sequence shown here is derived from an EMBL/GenBank/DDBJ whole genome shotgun (WGS) entry which is preliminary data.</text>
</comment>
<dbReference type="Gene3D" id="3.40.50.300">
    <property type="entry name" value="P-loop containing nucleotide triphosphate hydrolases"/>
    <property type="match status" value="1"/>
</dbReference>
<feature type="domain" description="AAA" evidence="1">
    <location>
        <begin position="1"/>
        <end position="195"/>
    </location>
</feature>
<dbReference type="Pfam" id="PF13614">
    <property type="entry name" value="AAA_31"/>
    <property type="match status" value="1"/>
</dbReference>
<dbReference type="Proteomes" id="UP000726136">
    <property type="component" value="Unassembled WGS sequence"/>
</dbReference>
<organism evidence="2 3">
    <name type="scientific">Vibrio anguillarum</name>
    <name type="common">Listonella anguillarum</name>
    <dbReference type="NCBI Taxonomy" id="55601"/>
    <lineage>
        <taxon>Bacteria</taxon>
        <taxon>Pseudomonadati</taxon>
        <taxon>Pseudomonadota</taxon>
        <taxon>Gammaproteobacteria</taxon>
        <taxon>Vibrionales</taxon>
        <taxon>Vibrionaceae</taxon>
        <taxon>Vibrio</taxon>
    </lineage>
</organism>
<evidence type="ECO:0000313" key="2">
    <source>
        <dbReference type="EMBL" id="MBF4372792.1"/>
    </source>
</evidence>
<dbReference type="CDD" id="cd02042">
    <property type="entry name" value="ParAB_family"/>
    <property type="match status" value="1"/>
</dbReference>
<dbReference type="RefSeq" id="WP_194662759.1">
    <property type="nucleotide sequence ID" value="NZ_RDPI01000006.1"/>
</dbReference>
<gene>
    <name evidence="2" type="ORF">EAY46_06820</name>
</gene>
<reference evidence="2 3" key="1">
    <citation type="journal article" date="2021" name="PeerJ">
        <title>Analysis of 44 Vibrio anguillarum genomes reveals high genetic diversity.</title>
        <authorList>
            <person name="Hansen M.J."/>
            <person name="Dalsgaard I."/>
        </authorList>
    </citation>
    <scope>NUCLEOTIDE SEQUENCE [LARGE SCALE GENOMIC DNA]</scope>
    <source>
        <strain evidence="2 3">040915-1/1B</strain>
    </source>
</reference>
<dbReference type="PANTHER" id="PTHR13696:SF52">
    <property type="entry name" value="PARA FAMILY PROTEIN CT_582"/>
    <property type="match status" value="1"/>
</dbReference>
<keyword evidence="3" id="KW-1185">Reference proteome</keyword>
<sequence length="336" mass="38024">MKSIVFFNNKGGVGKTTLLCNLAAYLSSKKAKKILIVDADPQCNSTTYVLSDEQLDSIYGKSRRDSIESFLSPVRRAKGYLQKKIKPLKSDRFKVDIIPGDPKLALSEDLLASDWKSATSGDPRGLQTTLVFEHLKLQYEEYDYIFFDVGPSLGAINRSVLIASDYFIIPMAVDVFSLMALENINLSLSKWKKGIEDGLNKYEEEELEPYEICDKYFKWRLNFAGYVMQQYKAKTVRGEKVHVKAYEKISKEIPAKIEKEICSISTELINIDNFFLGEIENLHSLVPMSQTTNAPIFALKAKDGVVGAHFQKVQYAEEVFEHIANNLLENIGDIDD</sequence>
<dbReference type="InterPro" id="IPR050678">
    <property type="entry name" value="DNA_Partitioning_ATPase"/>
</dbReference>
<proteinExistence type="predicted"/>
<evidence type="ECO:0000259" key="1">
    <source>
        <dbReference type="Pfam" id="PF13614"/>
    </source>
</evidence>
<name>A0ABR9Z3I4_VIBAN</name>